<dbReference type="EMBL" id="LBWG01000023">
    <property type="protein sequence ID" value="KKR03649.1"/>
    <property type="molecule type" value="Genomic_DNA"/>
</dbReference>
<reference evidence="4 5" key="1">
    <citation type="journal article" date="2015" name="Nature">
        <title>rRNA introns, odd ribosomes, and small enigmatic genomes across a large radiation of phyla.</title>
        <authorList>
            <person name="Brown C.T."/>
            <person name="Hug L.A."/>
            <person name="Thomas B.C."/>
            <person name="Sharon I."/>
            <person name="Castelle C.J."/>
            <person name="Singh A."/>
            <person name="Wilkins M.J."/>
            <person name="Williams K.H."/>
            <person name="Banfield J.F."/>
        </authorList>
    </citation>
    <scope>NUCLEOTIDE SEQUENCE [LARGE SCALE GENOMIC DNA]</scope>
</reference>
<dbReference type="Proteomes" id="UP000033935">
    <property type="component" value="Unassembled WGS sequence"/>
</dbReference>
<dbReference type="GO" id="GO:0030170">
    <property type="term" value="F:pyridoxal phosphate binding"/>
    <property type="evidence" value="ECO:0007669"/>
    <property type="project" value="InterPro"/>
</dbReference>
<dbReference type="Gene3D" id="3.90.1150.10">
    <property type="entry name" value="Aspartate Aminotransferase, domain 1"/>
    <property type="match status" value="1"/>
</dbReference>
<dbReference type="InterPro" id="IPR015422">
    <property type="entry name" value="PyrdxlP-dep_Trfase_small"/>
</dbReference>
<evidence type="ECO:0000256" key="1">
    <source>
        <dbReference type="ARBA" id="ARBA00001933"/>
    </source>
</evidence>
<dbReference type="Gene3D" id="3.40.640.10">
    <property type="entry name" value="Type I PLP-dependent aspartate aminotransferase-like (Major domain)"/>
    <property type="match status" value="1"/>
</dbReference>
<proteinExistence type="inferred from homology"/>
<evidence type="ECO:0000313" key="5">
    <source>
        <dbReference type="Proteomes" id="UP000033935"/>
    </source>
</evidence>
<protein>
    <submittedName>
        <fullName evidence="4">Glutamate-1-semialdehyde 2,1-aminomutase</fullName>
    </submittedName>
</protein>
<comment type="caution">
    <text evidence="4">The sequence shown here is derived from an EMBL/GenBank/DDBJ whole genome shotgun (WGS) entry which is preliminary data.</text>
</comment>
<keyword evidence="2 3" id="KW-0663">Pyridoxal phosphate</keyword>
<dbReference type="PATRIC" id="fig|1618995.3.peg.878"/>
<comment type="similarity">
    <text evidence="3">Belongs to the class-III pyridoxal-phosphate-dependent aminotransferase family.</text>
</comment>
<gene>
    <name evidence="4" type="ORF">UT30_C0023G0007</name>
</gene>
<dbReference type="SUPFAM" id="SSF53383">
    <property type="entry name" value="PLP-dependent transferases"/>
    <property type="match status" value="1"/>
</dbReference>
<sequence length="435" mass="48633">MSKAQELFVRAKKVMPGGVCSSTRLNSESGRPFYISHGLNSKVYNYEGFEYVDMNCAHGAALLGHKHPAIVEAMAKAAELGYICSAETEYQIELAEKLCKIIPCMDKVRFCTSGSEATMHLLRACRGFTGRDKILRLEGHFHGYHEMIYIGGQPPMDKLAENRKKPYIESAGIPEIFRDLIVTAPFNDLDVLNEVIEANKNEIAVLMLEPVNYNSGGIKPDKGYLEAIRKITKENGIILFFDEIQASFKKSPGGAQEDFNIMPDVCTIGKSLGGGIPLSAFGGRAEIMNMYKPLGTVQHSGTFNAHLTQILPAIAFVDEVVKPYFYKHLQALEKRLHDGLDKIVSELGVPVMFPHHGARFNIVIGLNEPPRHYSDLKNHDHKHALEFFRKCNERGVYYHDYGKGSPGHSGYSIQHTEADIDRVLEVSRTVLKEIY</sequence>
<organism evidence="4 5">
    <name type="scientific">Candidatus Uhrbacteria bacterium GW2011_GWF2_39_13</name>
    <dbReference type="NCBI Taxonomy" id="1618995"/>
    <lineage>
        <taxon>Bacteria</taxon>
        <taxon>Candidatus Uhriibacteriota</taxon>
    </lineage>
</organism>
<evidence type="ECO:0000256" key="2">
    <source>
        <dbReference type="ARBA" id="ARBA00022898"/>
    </source>
</evidence>
<dbReference type="GO" id="GO:0008483">
    <property type="term" value="F:transaminase activity"/>
    <property type="evidence" value="ECO:0007669"/>
    <property type="project" value="InterPro"/>
</dbReference>
<dbReference type="InterPro" id="IPR005814">
    <property type="entry name" value="Aminotrans_3"/>
</dbReference>
<dbReference type="PANTHER" id="PTHR43713">
    <property type="entry name" value="GLUTAMATE-1-SEMIALDEHYDE 2,1-AMINOMUTASE"/>
    <property type="match status" value="1"/>
</dbReference>
<name>A0A0G0MI03_9BACT</name>
<dbReference type="Pfam" id="PF00202">
    <property type="entry name" value="Aminotran_3"/>
    <property type="match status" value="1"/>
</dbReference>
<dbReference type="AlphaFoldDB" id="A0A0G0MI03"/>
<evidence type="ECO:0000256" key="3">
    <source>
        <dbReference type="RuleBase" id="RU003560"/>
    </source>
</evidence>
<comment type="cofactor">
    <cofactor evidence="1">
        <name>pyridoxal 5'-phosphate</name>
        <dbReference type="ChEBI" id="CHEBI:597326"/>
    </cofactor>
</comment>
<dbReference type="InterPro" id="IPR015424">
    <property type="entry name" value="PyrdxlP-dep_Trfase"/>
</dbReference>
<evidence type="ECO:0000313" key="4">
    <source>
        <dbReference type="EMBL" id="KKR03649.1"/>
    </source>
</evidence>
<dbReference type="InterPro" id="IPR015421">
    <property type="entry name" value="PyrdxlP-dep_Trfase_major"/>
</dbReference>
<dbReference type="PANTHER" id="PTHR43713:SF3">
    <property type="entry name" value="GLUTAMATE-1-SEMIALDEHYDE 2,1-AMINOMUTASE 1, CHLOROPLASTIC-RELATED"/>
    <property type="match status" value="1"/>
</dbReference>
<accession>A0A0G0MI03</accession>